<evidence type="ECO:0000256" key="2">
    <source>
        <dbReference type="ARBA" id="ARBA00022438"/>
    </source>
</evidence>
<evidence type="ECO:0000256" key="4">
    <source>
        <dbReference type="ARBA" id="ARBA00022692"/>
    </source>
</evidence>
<feature type="compositionally biased region" description="Polar residues" evidence="12">
    <location>
        <begin position="28"/>
        <end position="38"/>
    </location>
</feature>
<dbReference type="GO" id="GO:0006508">
    <property type="term" value="P:proteolysis"/>
    <property type="evidence" value="ECO:0007669"/>
    <property type="project" value="UniProtKB-KW"/>
</dbReference>
<dbReference type="GO" id="GO:0004177">
    <property type="term" value="F:aminopeptidase activity"/>
    <property type="evidence" value="ECO:0007669"/>
    <property type="project" value="UniProtKB-KW"/>
</dbReference>
<evidence type="ECO:0000256" key="12">
    <source>
        <dbReference type="SAM" id="MobiDB-lite"/>
    </source>
</evidence>
<comment type="subcellular location">
    <subcellularLocation>
        <location evidence="11">Endomembrane system</location>
        <topology evidence="11">Single-pass membrane protein</topology>
    </subcellularLocation>
    <subcellularLocation>
        <location evidence="1">Membrane</location>
        <topology evidence="1">Single-pass type II membrane protein</topology>
    </subcellularLocation>
</comment>
<keyword evidence="10" id="KW-0325">Glycoprotein</keyword>
<dbReference type="OrthoDB" id="16520at2759"/>
<dbReference type="GO" id="GO:0005886">
    <property type="term" value="C:plasma membrane"/>
    <property type="evidence" value="ECO:0007669"/>
    <property type="project" value="TreeGrafter"/>
</dbReference>
<keyword evidence="4 13" id="KW-0812">Transmembrane</keyword>
<dbReference type="InterPro" id="IPR001375">
    <property type="entry name" value="Peptidase_S9_cat"/>
</dbReference>
<keyword evidence="17" id="KW-1185">Reference proteome</keyword>
<evidence type="ECO:0000256" key="10">
    <source>
        <dbReference type="ARBA" id="ARBA00023180"/>
    </source>
</evidence>
<feature type="domain" description="Peptidase S9 prolyl oligopeptidase catalytic" evidence="14">
    <location>
        <begin position="688"/>
        <end position="893"/>
    </location>
</feature>
<keyword evidence="9 13" id="KW-0472">Membrane</keyword>
<comment type="caution">
    <text evidence="16">The sequence shown here is derived from an EMBL/GenBank/DDBJ whole genome shotgun (WGS) entry which is preliminary data.</text>
</comment>
<dbReference type="Proteomes" id="UP000327013">
    <property type="component" value="Unassembled WGS sequence"/>
</dbReference>
<evidence type="ECO:0000256" key="11">
    <source>
        <dbReference type="ARBA" id="ARBA00037847"/>
    </source>
</evidence>
<protein>
    <recommendedName>
        <fullName evidence="18">Dipeptidyl-peptidase IV</fullName>
    </recommendedName>
</protein>
<dbReference type="GO" id="GO:0008239">
    <property type="term" value="F:dipeptidyl-peptidase activity"/>
    <property type="evidence" value="ECO:0007669"/>
    <property type="project" value="TreeGrafter"/>
</dbReference>
<dbReference type="FunFam" id="3.40.50.1820:FF:000003">
    <property type="entry name" value="Dipeptidyl peptidase 4"/>
    <property type="match status" value="1"/>
</dbReference>
<keyword evidence="2" id="KW-0031">Aminopeptidase</keyword>
<keyword evidence="5" id="KW-0378">Hydrolase</keyword>
<dbReference type="InterPro" id="IPR050278">
    <property type="entry name" value="Serine_Prot_S9B/DPPIV"/>
</dbReference>
<gene>
    <name evidence="16" type="ORF">FH972_024041</name>
</gene>
<feature type="region of interest" description="Disordered" evidence="12">
    <location>
        <begin position="1"/>
        <end position="61"/>
    </location>
</feature>
<dbReference type="SUPFAM" id="SSF82171">
    <property type="entry name" value="DPP6 N-terminal domain-like"/>
    <property type="match status" value="1"/>
</dbReference>
<dbReference type="EMBL" id="VIBQ01000016">
    <property type="protein sequence ID" value="KAB8356458.1"/>
    <property type="molecule type" value="Genomic_DNA"/>
</dbReference>
<evidence type="ECO:0000256" key="13">
    <source>
        <dbReference type="SAM" id="Phobius"/>
    </source>
</evidence>
<sequence>MAINRASEDAFSDLPDDSDPRHGHGRASASTDSTTSFVLENLHPNGHSSTSHANDDVPYKDTDPLYKDEYQDFDVEDGPLHQPTRGVDSKYKRWLYIVGAVCLVGWGLALFVFLWSGSYKHRSSLAHNPDATFSQGSGKKITIDQLQNGSWWPKSHAIRWIAGADGEDGLLLERGVEGQDYLVVQGVHVLGKKRQEGAPGQTLMKESGFNTEVEYVLPHEVWPSPDLKTVLIQSSRRSNWRHSSTGLYWLLNVETQEAQALDPSNPSGRIQLAQWSPNSDSVVFVRDNNMFLREVDFGSDSPRITQITTDGGEEFFNGVPDWVYEEEVFSGNSATWWSEDGNYIAFLQTNETAVQEYPVQYFLSRPSGTRPVEWLEAYPEVRQIKYPKAGTPNPVVRIRFFDVAKGTVFDVPVENDFEDNDRLITEVTWAGKSGKILIRETNRESDVLKMVLVDVARRESSIVRTQDVNALDGGWFEISESTTFIPADPEKGRPDDGYVDTVIYEGYDHLAYFTPLDNPEPRMLTTGTWEVVDAPSAVDLENNLVYFVGTKESSIQRHIYHVKLDGSDLQPLTDASKEGYYHASFSKGAGYALLTYSGPGIPWQRVIGTPSNPSSSTYTHTIEENKLLADAASAHELPLKVFSTITIDGFELNVVERRPPHFDRNKKYPVLFYLYGGPGSQTVDKKFSVDFQSYVAAALGYIVVTVDGRGTGFLGRRTRCIIRGNIGYYEAYDQIATAKEWGRKSYVDQTRMAIWGWSYGGFMTLKTLEQDAGETFQYGMAVAPVTDWQFYDSIYTERWMHMPQHNMAGYMNASITNVTALGQNTRFLFMHGVADDNVHMQSSLTLIDKLDMAGVENYDVHFFPDSDHSIYFHNANRMVYDKLGWWLTNAFNGDWARLQHPLPLRAGAQVGAGE</sequence>
<proteinExistence type="predicted"/>
<dbReference type="PANTHER" id="PTHR11731">
    <property type="entry name" value="PROTEASE FAMILY S9B,C DIPEPTIDYL-PEPTIDASE IV-RELATED"/>
    <property type="match status" value="1"/>
</dbReference>
<dbReference type="PANTHER" id="PTHR11731:SF200">
    <property type="entry name" value="DIPEPTIDYL PEPTIDASE 10, ISOFORM B"/>
    <property type="match status" value="1"/>
</dbReference>
<evidence type="ECO:0000256" key="7">
    <source>
        <dbReference type="ARBA" id="ARBA00022968"/>
    </source>
</evidence>
<feature type="transmembrane region" description="Helical" evidence="13">
    <location>
        <begin position="94"/>
        <end position="115"/>
    </location>
</feature>
<organism evidence="16 17">
    <name type="scientific">Carpinus fangiana</name>
    <dbReference type="NCBI Taxonomy" id="176857"/>
    <lineage>
        <taxon>Eukaryota</taxon>
        <taxon>Viridiplantae</taxon>
        <taxon>Streptophyta</taxon>
        <taxon>Embryophyta</taxon>
        <taxon>Tracheophyta</taxon>
        <taxon>Spermatophyta</taxon>
        <taxon>Magnoliopsida</taxon>
        <taxon>eudicotyledons</taxon>
        <taxon>Gunneridae</taxon>
        <taxon>Pentapetalae</taxon>
        <taxon>rosids</taxon>
        <taxon>fabids</taxon>
        <taxon>Fagales</taxon>
        <taxon>Betulaceae</taxon>
        <taxon>Carpinus</taxon>
    </lineage>
</organism>
<dbReference type="GO" id="GO:0008236">
    <property type="term" value="F:serine-type peptidase activity"/>
    <property type="evidence" value="ECO:0007669"/>
    <property type="project" value="UniProtKB-KW"/>
</dbReference>
<dbReference type="Gene3D" id="2.140.10.30">
    <property type="entry name" value="Dipeptidylpeptidase IV, N-terminal domain"/>
    <property type="match status" value="1"/>
</dbReference>
<dbReference type="Gene3D" id="3.40.50.1820">
    <property type="entry name" value="alpha/beta hydrolase"/>
    <property type="match status" value="1"/>
</dbReference>
<dbReference type="Pfam" id="PF00326">
    <property type="entry name" value="Peptidase_S9"/>
    <property type="match status" value="1"/>
</dbReference>
<evidence type="ECO:0000256" key="8">
    <source>
        <dbReference type="ARBA" id="ARBA00022989"/>
    </source>
</evidence>
<feature type="domain" description="Dipeptidylpeptidase IV N-terminal" evidence="15">
    <location>
        <begin position="224"/>
        <end position="603"/>
    </location>
</feature>
<evidence type="ECO:0000313" key="17">
    <source>
        <dbReference type="Proteomes" id="UP000327013"/>
    </source>
</evidence>
<evidence type="ECO:0000256" key="5">
    <source>
        <dbReference type="ARBA" id="ARBA00022801"/>
    </source>
</evidence>
<dbReference type="AlphaFoldDB" id="A0A5N6KXK4"/>
<accession>A0A5N6KXK4</accession>
<dbReference type="InterPro" id="IPR002469">
    <property type="entry name" value="Peptidase_S9B_N"/>
</dbReference>
<evidence type="ECO:0008006" key="18">
    <source>
        <dbReference type="Google" id="ProtNLM"/>
    </source>
</evidence>
<dbReference type="SUPFAM" id="SSF53474">
    <property type="entry name" value="alpha/beta-Hydrolases"/>
    <property type="match status" value="1"/>
</dbReference>
<evidence type="ECO:0000256" key="6">
    <source>
        <dbReference type="ARBA" id="ARBA00022825"/>
    </source>
</evidence>
<keyword evidence="6" id="KW-0720">Serine protease</keyword>
<reference evidence="16 17" key="1">
    <citation type="submission" date="2019-06" db="EMBL/GenBank/DDBJ databases">
        <title>A chromosomal-level reference genome of Carpinus fangiana (Coryloideae, Betulaceae).</title>
        <authorList>
            <person name="Yang X."/>
            <person name="Wang Z."/>
            <person name="Zhang L."/>
            <person name="Hao G."/>
            <person name="Liu J."/>
            <person name="Yang Y."/>
        </authorList>
    </citation>
    <scope>NUCLEOTIDE SEQUENCE [LARGE SCALE GENOMIC DNA]</scope>
    <source>
        <strain evidence="16">Cfa_2016G</strain>
        <tissue evidence="16">Leaf</tissue>
    </source>
</reference>
<keyword evidence="7" id="KW-0735">Signal-anchor</keyword>
<evidence type="ECO:0000259" key="14">
    <source>
        <dbReference type="Pfam" id="PF00326"/>
    </source>
</evidence>
<evidence type="ECO:0000256" key="9">
    <source>
        <dbReference type="ARBA" id="ARBA00023136"/>
    </source>
</evidence>
<dbReference type="GO" id="GO:0012505">
    <property type="term" value="C:endomembrane system"/>
    <property type="evidence" value="ECO:0007669"/>
    <property type="project" value="UniProtKB-SubCell"/>
</dbReference>
<keyword evidence="3" id="KW-0645">Protease</keyword>
<name>A0A5N6KXK4_9ROSI</name>
<evidence type="ECO:0000313" key="16">
    <source>
        <dbReference type="EMBL" id="KAB8356458.1"/>
    </source>
</evidence>
<evidence type="ECO:0000259" key="15">
    <source>
        <dbReference type="Pfam" id="PF00930"/>
    </source>
</evidence>
<keyword evidence="8 13" id="KW-1133">Transmembrane helix</keyword>
<dbReference type="InterPro" id="IPR029058">
    <property type="entry name" value="AB_hydrolase_fold"/>
</dbReference>
<dbReference type="Pfam" id="PF00930">
    <property type="entry name" value="DPPIV_N"/>
    <property type="match status" value="1"/>
</dbReference>
<evidence type="ECO:0000256" key="1">
    <source>
        <dbReference type="ARBA" id="ARBA00004606"/>
    </source>
</evidence>
<evidence type="ECO:0000256" key="3">
    <source>
        <dbReference type="ARBA" id="ARBA00022670"/>
    </source>
</evidence>